<dbReference type="SUPFAM" id="SSF52540">
    <property type="entry name" value="P-loop containing nucleoside triphosphate hydrolases"/>
    <property type="match status" value="1"/>
</dbReference>
<keyword evidence="6" id="KW-1185">Reference proteome</keyword>
<accession>A0A0A1YJH4</accession>
<dbReference type="SUPFAM" id="SSF52172">
    <property type="entry name" value="CheY-like"/>
    <property type="match status" value="1"/>
</dbReference>
<reference evidence="5 6" key="1">
    <citation type="journal article" date="2014" name="Genome Announc.">
        <title>Draft Genome Sequence of Petroleum Oil-Degrading Marine Bacterium Pseudomonas taeanensis Strain MS-3, Isolated from a Crude Oil-Contaminated Seashore.</title>
        <authorList>
            <person name="Lee S.Y."/>
            <person name="Kim S.H."/>
            <person name="Lee D.G."/>
            <person name="Shin S."/>
            <person name="Yun S.H."/>
            <person name="Choi C.W."/>
            <person name="Chung Y.H."/>
            <person name="Choi J.S."/>
            <person name="Kahng H.Y."/>
            <person name="Kim S.I."/>
        </authorList>
    </citation>
    <scope>NUCLEOTIDE SEQUENCE [LARGE SCALE GENOMIC DNA]</scope>
    <source>
        <strain evidence="5 6">MS-3</strain>
    </source>
</reference>
<proteinExistence type="predicted"/>
<dbReference type="PANTHER" id="PTHR43384:SF6">
    <property type="entry name" value="SEPTUM SITE-DETERMINING PROTEIN MIND HOMOLOG, CHLOROPLASTIC"/>
    <property type="match status" value="1"/>
</dbReference>
<feature type="domain" description="Response regulatory" evidence="4">
    <location>
        <begin position="20"/>
        <end position="136"/>
    </location>
</feature>
<dbReference type="STRING" id="1395571.TMS3_0117380"/>
<organism evidence="5 6">
    <name type="scientific">Pseudomonas taeanensis MS-3</name>
    <dbReference type="NCBI Taxonomy" id="1395571"/>
    <lineage>
        <taxon>Bacteria</taxon>
        <taxon>Pseudomonadati</taxon>
        <taxon>Pseudomonadota</taxon>
        <taxon>Gammaproteobacteria</taxon>
        <taxon>Pseudomonadales</taxon>
        <taxon>Pseudomonadaceae</taxon>
        <taxon>Pseudomonas</taxon>
    </lineage>
</organism>
<evidence type="ECO:0000256" key="3">
    <source>
        <dbReference type="PROSITE-ProRule" id="PRU00169"/>
    </source>
</evidence>
<dbReference type="InterPro" id="IPR001789">
    <property type="entry name" value="Sig_transdc_resp-reg_receiver"/>
</dbReference>
<comment type="caution">
    <text evidence="3">Lacks conserved residue(s) required for the propagation of feature annotation.</text>
</comment>
<dbReference type="Pfam" id="PF13614">
    <property type="entry name" value="AAA_31"/>
    <property type="match status" value="1"/>
</dbReference>
<evidence type="ECO:0000259" key="4">
    <source>
        <dbReference type="PROSITE" id="PS50110"/>
    </source>
</evidence>
<dbReference type="GO" id="GO:0005829">
    <property type="term" value="C:cytosol"/>
    <property type="evidence" value="ECO:0007669"/>
    <property type="project" value="TreeGrafter"/>
</dbReference>
<dbReference type="EMBL" id="AWSQ01000004">
    <property type="protein sequence ID" value="KFX69231.1"/>
    <property type="molecule type" value="Genomic_DNA"/>
</dbReference>
<name>A0A0A1YJH4_9PSED</name>
<dbReference type="Gene3D" id="3.40.50.2300">
    <property type="match status" value="1"/>
</dbReference>
<keyword evidence="1" id="KW-0547">Nucleotide-binding</keyword>
<protein>
    <submittedName>
        <fullName evidence="5">Chemotaxis protein CheY</fullName>
    </submittedName>
</protein>
<keyword evidence="2" id="KW-0067">ATP-binding</keyword>
<sequence length="406" mass="44542">MLNLRETPTVSRTPGMQAFRLLISSRDPEALHRLQASSQRLPGLQVTTRLVSNGHTDPLYGLEQMPDFLLLRVSHLWREELAALLLRPAHERPPLLVCGPLDEREGMRLAMQAGARDFLPEPVVAEELLAALGRMLMDVRGSSGSSGKLIAVMNAKGGSGATLLACNLAQQLSSQGGSTLLLDLDLQFGSVAHYLDVHPSHSHLDVLQQIDELDSVALRGFCSHFSPTLHVLGGRSNELCLSQDVRLEQLEALLRLARSTYDFVVVDLPRQIDHLTGTTLEQADRVYILLQQSLSHLKDATRLVRILRDDLGVQGNRLQVVVNRYNKSAPVSLRDITEALRGAGLQKLPNDYAVVSESQNTGVPLELHAPRAPVTLAMRELCQELLGTEAATKGLLKRTFGRLFGG</sequence>
<dbReference type="AlphaFoldDB" id="A0A0A1YJH4"/>
<evidence type="ECO:0000313" key="6">
    <source>
        <dbReference type="Proteomes" id="UP000030063"/>
    </source>
</evidence>
<dbReference type="GO" id="GO:0005524">
    <property type="term" value="F:ATP binding"/>
    <property type="evidence" value="ECO:0007669"/>
    <property type="project" value="UniProtKB-KW"/>
</dbReference>
<dbReference type="GO" id="GO:0016887">
    <property type="term" value="F:ATP hydrolysis activity"/>
    <property type="evidence" value="ECO:0007669"/>
    <property type="project" value="TreeGrafter"/>
</dbReference>
<dbReference type="eggNOG" id="COG3706">
    <property type="taxonomic scope" value="Bacteria"/>
</dbReference>
<dbReference type="OrthoDB" id="5813333at2"/>
<dbReference type="eggNOG" id="COG4963">
    <property type="taxonomic scope" value="Bacteria"/>
</dbReference>
<evidence type="ECO:0000256" key="1">
    <source>
        <dbReference type="ARBA" id="ARBA00022741"/>
    </source>
</evidence>
<evidence type="ECO:0000313" key="5">
    <source>
        <dbReference type="EMBL" id="KFX69231.1"/>
    </source>
</evidence>
<gene>
    <name evidence="5" type="ORF">TMS3_0117380</name>
</gene>
<dbReference type="InterPro" id="IPR011006">
    <property type="entry name" value="CheY-like_superfamily"/>
</dbReference>
<dbReference type="InterPro" id="IPR025669">
    <property type="entry name" value="AAA_dom"/>
</dbReference>
<dbReference type="Proteomes" id="UP000030063">
    <property type="component" value="Unassembled WGS sequence"/>
</dbReference>
<dbReference type="GO" id="GO:0051782">
    <property type="term" value="P:negative regulation of cell division"/>
    <property type="evidence" value="ECO:0007669"/>
    <property type="project" value="TreeGrafter"/>
</dbReference>
<dbReference type="Gene3D" id="3.40.50.300">
    <property type="entry name" value="P-loop containing nucleotide triphosphate hydrolases"/>
    <property type="match status" value="1"/>
</dbReference>
<dbReference type="RefSeq" id="WP_025166468.1">
    <property type="nucleotide sequence ID" value="NZ_AWSQ01000004.1"/>
</dbReference>
<dbReference type="InterPro" id="IPR027417">
    <property type="entry name" value="P-loop_NTPase"/>
</dbReference>
<evidence type="ECO:0000256" key="2">
    <source>
        <dbReference type="ARBA" id="ARBA00022840"/>
    </source>
</evidence>
<dbReference type="GO" id="GO:0000160">
    <property type="term" value="P:phosphorelay signal transduction system"/>
    <property type="evidence" value="ECO:0007669"/>
    <property type="project" value="InterPro"/>
</dbReference>
<dbReference type="GO" id="GO:0009898">
    <property type="term" value="C:cytoplasmic side of plasma membrane"/>
    <property type="evidence" value="ECO:0007669"/>
    <property type="project" value="TreeGrafter"/>
</dbReference>
<dbReference type="PROSITE" id="PS50110">
    <property type="entry name" value="RESPONSE_REGULATORY"/>
    <property type="match status" value="1"/>
</dbReference>
<comment type="caution">
    <text evidence="5">The sequence shown here is derived from an EMBL/GenBank/DDBJ whole genome shotgun (WGS) entry which is preliminary data.</text>
</comment>
<dbReference type="PANTHER" id="PTHR43384">
    <property type="entry name" value="SEPTUM SITE-DETERMINING PROTEIN MIND HOMOLOG, CHLOROPLASTIC-RELATED"/>
    <property type="match status" value="1"/>
</dbReference>
<dbReference type="InterPro" id="IPR050625">
    <property type="entry name" value="ParA/MinD_ATPase"/>
</dbReference>